<feature type="region of interest" description="Disordered" evidence="5">
    <location>
        <begin position="712"/>
        <end position="763"/>
    </location>
</feature>
<keyword evidence="7" id="KW-1185">Reference proteome</keyword>
<dbReference type="InterPro" id="IPR011989">
    <property type="entry name" value="ARM-like"/>
</dbReference>
<proteinExistence type="predicted"/>
<accession>A0ABR1K8B9</accession>
<dbReference type="Gene3D" id="1.25.10.10">
    <property type="entry name" value="Leucine-rich Repeat Variant"/>
    <property type="match status" value="3"/>
</dbReference>
<feature type="compositionally biased region" description="Basic residues" evidence="5">
    <location>
        <begin position="1"/>
        <end position="14"/>
    </location>
</feature>
<keyword evidence="2" id="KW-0677">Repeat</keyword>
<feature type="compositionally biased region" description="Basic and acidic residues" evidence="5">
    <location>
        <begin position="15"/>
        <end position="24"/>
    </location>
</feature>
<organism evidence="6 7">
    <name type="scientific">Marasmiellus scandens</name>
    <dbReference type="NCBI Taxonomy" id="2682957"/>
    <lineage>
        <taxon>Eukaryota</taxon>
        <taxon>Fungi</taxon>
        <taxon>Dikarya</taxon>
        <taxon>Basidiomycota</taxon>
        <taxon>Agaricomycotina</taxon>
        <taxon>Agaricomycetes</taxon>
        <taxon>Agaricomycetidae</taxon>
        <taxon>Agaricales</taxon>
        <taxon>Marasmiineae</taxon>
        <taxon>Omphalotaceae</taxon>
        <taxon>Marasmiellus</taxon>
    </lineage>
</organism>
<dbReference type="PANTHER" id="PTHR13102:SF0">
    <property type="entry name" value="NUCLEOLAR PROTEIN 9"/>
    <property type="match status" value="1"/>
</dbReference>
<evidence type="ECO:0000256" key="2">
    <source>
        <dbReference type="ARBA" id="ARBA00022737"/>
    </source>
</evidence>
<feature type="region of interest" description="Disordered" evidence="5">
    <location>
        <begin position="1"/>
        <end position="52"/>
    </location>
</feature>
<dbReference type="PANTHER" id="PTHR13102">
    <property type="entry name" value="NUCLEOLAR PROTEIN 9"/>
    <property type="match status" value="1"/>
</dbReference>
<feature type="region of interest" description="Disordered" evidence="5">
    <location>
        <begin position="495"/>
        <end position="515"/>
    </location>
</feature>
<evidence type="ECO:0000256" key="1">
    <source>
        <dbReference type="ARBA" id="ARBA00016427"/>
    </source>
</evidence>
<dbReference type="InterPro" id="IPR040000">
    <property type="entry name" value="NOP9"/>
</dbReference>
<dbReference type="SUPFAM" id="SSF48371">
    <property type="entry name" value="ARM repeat"/>
    <property type="match status" value="2"/>
</dbReference>
<sequence length="763" mass="84689">MPRENRKRGKKNKKKTEDFDKPESLPEPEVQSEVGPSWIIPSTAKEDDTNAEAPFGYVDTDVKAYFRTVDTQIRDWQDGEGEALVDENSDPNAERQMFFMAALNEMTGKEKQLATDPDCSIILERMAYSMDDFVRRVFMDSLCGSYETLVKHRFASHVCQTMITVAAETVSRETAGTLPSVPGNSDRGELRTMTQLILDICEELLPSLSTLVMDPFASHVVRALLALLSPAASSVVGDISQNNMRSKKSASWKARQGQLKSVFDSKGKGKEGYIIKTPPEFQSQARVLVKVLKKELGDNEVRALAADKVASPCLTMLLEVEALQGMSDQSKSLMDRITMGVISASLDDADSVPPSDYLGTLFRDPTSSHLLEVIVSRAPDKPFSLIWNTYMKGKLARLGAHPVANFVIAKALERANTLQLEDAYDELKDSWEKIINSSRSGVLRAIVDRSVMLHSAEDKAMEAAFIAFGLETPEDRKLLVPCALHLQTLQVYQSKSETQSSGTHHKGDKGKDATSQSSVQGSLLLQSLLKLPETYTQVVIDSFISLDIEERLSIAHDPTASRFLDALLESSTVSAKSKRAFIMSFIGHFHLLADDRIGSRICDRIFTFADTYLKEKIGRSLIPHEQALAASYYGKFFSRNLNLYLLQRRPDEWKNLQSNKKNLVPAQFSSAEAAAASGTEEKTLQTSHKKRKRDKAVKDEIDEVFEALPTKKTKASSLASSMPVRSEQVSGADDPTLRDVFSAIRSIPKNSDRKNGSSKKKKH</sequence>
<dbReference type="EMBL" id="JBANRG010000002">
    <property type="protein sequence ID" value="KAK7471121.1"/>
    <property type="molecule type" value="Genomic_DNA"/>
</dbReference>
<dbReference type="InterPro" id="IPR016024">
    <property type="entry name" value="ARM-type_fold"/>
</dbReference>
<gene>
    <name evidence="6" type="primary">NOP9</name>
    <name evidence="6" type="ORF">VKT23_002535</name>
</gene>
<dbReference type="SMART" id="SM00025">
    <property type="entry name" value="Pumilio"/>
    <property type="match status" value="5"/>
</dbReference>
<comment type="caution">
    <text evidence="6">The sequence shown here is derived from an EMBL/GenBank/DDBJ whole genome shotgun (WGS) entry which is preliminary data.</text>
</comment>
<dbReference type="Pfam" id="PF22493">
    <property type="entry name" value="PUF_NOP9"/>
    <property type="match status" value="1"/>
</dbReference>
<evidence type="ECO:0000256" key="5">
    <source>
        <dbReference type="SAM" id="MobiDB-lite"/>
    </source>
</evidence>
<evidence type="ECO:0000256" key="3">
    <source>
        <dbReference type="ARBA" id="ARBA00030932"/>
    </source>
</evidence>
<evidence type="ECO:0000313" key="7">
    <source>
        <dbReference type="Proteomes" id="UP001498398"/>
    </source>
</evidence>
<dbReference type="InterPro" id="IPR001313">
    <property type="entry name" value="Pumilio_RNA-bd_rpt"/>
</dbReference>
<dbReference type="Proteomes" id="UP001498398">
    <property type="component" value="Unassembled WGS sequence"/>
</dbReference>
<evidence type="ECO:0000256" key="4">
    <source>
        <dbReference type="ARBA" id="ARBA00031929"/>
    </source>
</evidence>
<name>A0ABR1K8B9_9AGAR</name>
<feature type="region of interest" description="Disordered" evidence="5">
    <location>
        <begin position="675"/>
        <end position="696"/>
    </location>
</feature>
<evidence type="ECO:0000313" key="6">
    <source>
        <dbReference type="EMBL" id="KAK7471121.1"/>
    </source>
</evidence>
<reference evidence="6 7" key="1">
    <citation type="submission" date="2024-01" db="EMBL/GenBank/DDBJ databases">
        <title>A draft genome for the cacao thread blight pathogen Marasmiellus scandens.</title>
        <authorList>
            <person name="Baruah I.K."/>
            <person name="Leung J."/>
            <person name="Bukari Y."/>
            <person name="Amoako-Attah I."/>
            <person name="Meinhardt L.W."/>
            <person name="Bailey B.A."/>
            <person name="Cohen S.P."/>
        </authorList>
    </citation>
    <scope>NUCLEOTIDE SEQUENCE [LARGE SCALE GENOMIC DNA]</scope>
    <source>
        <strain evidence="6 7">GH-19</strain>
    </source>
</reference>
<protein>
    <recommendedName>
        <fullName evidence="1">Nucleolar protein 9</fullName>
    </recommendedName>
    <alternativeName>
        <fullName evidence="3 4">Pumilio domain-containing protein NOP9</fullName>
    </alternativeName>
</protein>